<dbReference type="SUPFAM" id="SSF52540">
    <property type="entry name" value="P-loop containing nucleoside triphosphate hydrolases"/>
    <property type="match status" value="1"/>
</dbReference>
<gene>
    <name evidence="1" type="ORF">ET471_12155</name>
</gene>
<dbReference type="Gene3D" id="3.40.50.300">
    <property type="entry name" value="P-loop containing nucleotide triphosphate hydrolases"/>
    <property type="match status" value="1"/>
</dbReference>
<accession>A0A4P6F446</accession>
<dbReference type="OrthoDB" id="3237545at2"/>
<keyword evidence="1" id="KW-0418">Kinase</keyword>
<dbReference type="GO" id="GO:0016301">
    <property type="term" value="F:kinase activity"/>
    <property type="evidence" value="ECO:0007669"/>
    <property type="project" value="UniProtKB-KW"/>
</dbReference>
<dbReference type="EMBL" id="CP035493">
    <property type="protein sequence ID" value="QAY70680.1"/>
    <property type="molecule type" value="Genomic_DNA"/>
</dbReference>
<evidence type="ECO:0000313" key="1">
    <source>
        <dbReference type="EMBL" id="QAY70680.1"/>
    </source>
</evidence>
<keyword evidence="1" id="KW-0808">Transferase</keyword>
<dbReference type="RefSeq" id="WP_129188674.1">
    <property type="nucleotide sequence ID" value="NZ_CP035493.1"/>
</dbReference>
<reference evidence="1 2" key="1">
    <citation type="submission" date="2019-01" db="EMBL/GenBank/DDBJ databases">
        <title>Genome sequencing of strain FW10M-9.</title>
        <authorList>
            <person name="Heo J."/>
            <person name="Kim S.-J."/>
            <person name="Kim J.-S."/>
            <person name="Hong S.-B."/>
            <person name="Kwon S.-W."/>
        </authorList>
    </citation>
    <scope>NUCLEOTIDE SEQUENCE [LARGE SCALE GENOMIC DNA]</scope>
    <source>
        <strain evidence="1 2">FW10M-9</strain>
    </source>
</reference>
<name>A0A4P6F446_9MICO</name>
<evidence type="ECO:0000313" key="2">
    <source>
        <dbReference type="Proteomes" id="UP000292118"/>
    </source>
</evidence>
<dbReference type="Proteomes" id="UP000292118">
    <property type="component" value="Chromosome"/>
</dbReference>
<dbReference type="KEGG" id="xya:ET471_12155"/>
<dbReference type="AlphaFoldDB" id="A0A4P6F446"/>
<organism evidence="1 2">
    <name type="scientific">Xylanimonas protaetiae</name>
    <dbReference type="NCBI Taxonomy" id="2509457"/>
    <lineage>
        <taxon>Bacteria</taxon>
        <taxon>Bacillati</taxon>
        <taxon>Actinomycetota</taxon>
        <taxon>Actinomycetes</taxon>
        <taxon>Micrococcales</taxon>
        <taxon>Promicromonosporaceae</taxon>
        <taxon>Xylanimonas</taxon>
    </lineage>
</organism>
<dbReference type="InterPro" id="IPR027417">
    <property type="entry name" value="P-loop_NTPase"/>
</dbReference>
<dbReference type="Pfam" id="PF13238">
    <property type="entry name" value="AAA_18"/>
    <property type="match status" value="1"/>
</dbReference>
<protein>
    <submittedName>
        <fullName evidence="1">Uridine kinase</fullName>
    </submittedName>
</protein>
<proteinExistence type="predicted"/>
<keyword evidence="2" id="KW-1185">Reference proteome</keyword>
<sequence>MTVSADVLAALTALARARRSNEPGAGPFLVVVDGPAGSGKTTLAAQLAPRLGDGNGGHAQVVHMDDLYEGWAAGPDGGAARLAAWVLTPLAEHRPGRYRRFDWAKDEYAEWHTVAPAAFLVIEGCGSGARALDPHPHLLLWVEADDDERLRRGLARDGERERDHWTTWMADEAAHYEREGTRDRADVRLDGFGEVVTWHASPVA</sequence>